<feature type="region of interest" description="Disordered" evidence="1">
    <location>
        <begin position="25"/>
        <end position="47"/>
    </location>
</feature>
<evidence type="ECO:0000313" key="3">
    <source>
        <dbReference type="Proteomes" id="UP000742024"/>
    </source>
</evidence>
<proteinExistence type="predicted"/>
<keyword evidence="3" id="KW-1185">Reference proteome</keyword>
<evidence type="ECO:0000256" key="1">
    <source>
        <dbReference type="SAM" id="MobiDB-lite"/>
    </source>
</evidence>
<feature type="compositionally biased region" description="Low complexity" evidence="1">
    <location>
        <begin position="34"/>
        <end position="46"/>
    </location>
</feature>
<accession>A0ABQ7P7Z0</accession>
<dbReference type="Proteomes" id="UP000742024">
    <property type="component" value="Unassembled WGS sequence"/>
</dbReference>
<organism evidence="2 3">
    <name type="scientific">Claviceps arundinis</name>
    <dbReference type="NCBI Taxonomy" id="1623583"/>
    <lineage>
        <taxon>Eukaryota</taxon>
        <taxon>Fungi</taxon>
        <taxon>Dikarya</taxon>
        <taxon>Ascomycota</taxon>
        <taxon>Pezizomycotina</taxon>
        <taxon>Sordariomycetes</taxon>
        <taxon>Hypocreomycetidae</taxon>
        <taxon>Hypocreales</taxon>
        <taxon>Clavicipitaceae</taxon>
        <taxon>Claviceps</taxon>
    </lineage>
</organism>
<gene>
    <name evidence="2" type="ORF">E4U57_003871</name>
</gene>
<reference evidence="2 3" key="1">
    <citation type="journal article" date="2020" name="bioRxiv">
        <title>Whole genome comparisons of ergot fungi reveals the divergence and evolution of species within the genus Claviceps are the result of varying mechanisms driving genome evolution and host range expansion.</title>
        <authorList>
            <person name="Wyka S.A."/>
            <person name="Mondo S.J."/>
            <person name="Liu M."/>
            <person name="Dettman J."/>
            <person name="Nalam V."/>
            <person name="Broders K.D."/>
        </authorList>
    </citation>
    <scope>NUCLEOTIDE SEQUENCE [LARGE SCALE GENOMIC DNA]</scope>
    <source>
        <strain evidence="2 3">LM583</strain>
    </source>
</reference>
<comment type="caution">
    <text evidence="2">The sequence shown here is derived from an EMBL/GenBank/DDBJ whole genome shotgun (WGS) entry which is preliminary data.</text>
</comment>
<feature type="compositionally biased region" description="Polar residues" evidence="1">
    <location>
        <begin position="109"/>
        <end position="127"/>
    </location>
</feature>
<dbReference type="EMBL" id="SRPR01000290">
    <property type="protein sequence ID" value="KAG5954960.1"/>
    <property type="molecule type" value="Genomic_DNA"/>
</dbReference>
<feature type="region of interest" description="Disordered" evidence="1">
    <location>
        <begin position="93"/>
        <end position="144"/>
    </location>
</feature>
<evidence type="ECO:0000313" key="2">
    <source>
        <dbReference type="EMBL" id="KAG5954960.1"/>
    </source>
</evidence>
<sequence>MLLWRKKVAGIARVKTAWVEQKARVGRTAKQVDSKSSPPEKSVPSSTHLLRLVADALDLQAEDLKPWTEFESLDVELAAAFFSGNLTVAAARETLNGSPEPNIVEKSPPSETMSRASSPLATASTAQPEMRSLSRQNKIEKHIS</sequence>
<name>A0ABQ7P7Z0_9HYPO</name>
<protein>
    <submittedName>
        <fullName evidence="2">Uncharacterized protein</fullName>
    </submittedName>
</protein>